<gene>
    <name evidence="1" type="ORF">CBI38_17985</name>
</gene>
<sequence length="69" mass="7524">MVAAAMKMVGASFDGVKCESKHPIGYELRYNFRSAHLPIADEPGKGSDHVRSETWDQRVICGGTSSHTC</sequence>
<accession>A0A2S2BWZ2</accession>
<evidence type="ECO:0000313" key="1">
    <source>
        <dbReference type="EMBL" id="AWK73165.1"/>
    </source>
</evidence>
<dbReference type="AlphaFoldDB" id="A0A2S2BWZ2"/>
<organism evidence="1 2">
    <name type="scientific">Rhodococcus oxybenzonivorans</name>
    <dbReference type="NCBI Taxonomy" id="1990687"/>
    <lineage>
        <taxon>Bacteria</taxon>
        <taxon>Bacillati</taxon>
        <taxon>Actinomycetota</taxon>
        <taxon>Actinomycetes</taxon>
        <taxon>Mycobacteriales</taxon>
        <taxon>Nocardiaceae</taxon>
        <taxon>Rhodococcus</taxon>
    </lineage>
</organism>
<proteinExistence type="predicted"/>
<evidence type="ECO:0000313" key="2">
    <source>
        <dbReference type="Proteomes" id="UP000245711"/>
    </source>
</evidence>
<reference evidence="1 2" key="1">
    <citation type="submission" date="2017-05" db="EMBL/GenBank/DDBJ databases">
        <title>Isolation of Rhodococcus sp. S2-17 biodegrading of BP-3.</title>
        <authorList>
            <person name="Lee Y."/>
            <person name="Kim K.H."/>
            <person name="Chun B.H."/>
            <person name="Jung H.S."/>
            <person name="Jeon C.O."/>
        </authorList>
    </citation>
    <scope>NUCLEOTIDE SEQUENCE [LARGE SCALE GENOMIC DNA]</scope>
    <source>
        <strain evidence="1 2">S2-17</strain>
    </source>
</reference>
<protein>
    <submittedName>
        <fullName evidence="1">Uncharacterized protein</fullName>
    </submittedName>
</protein>
<dbReference type="KEGG" id="roz:CBI38_17985"/>
<keyword evidence="2" id="KW-1185">Reference proteome</keyword>
<dbReference type="EMBL" id="CP021354">
    <property type="protein sequence ID" value="AWK73165.1"/>
    <property type="molecule type" value="Genomic_DNA"/>
</dbReference>
<name>A0A2S2BWZ2_9NOCA</name>
<dbReference type="Proteomes" id="UP000245711">
    <property type="component" value="Chromosome"/>
</dbReference>